<reference evidence="1 2" key="1">
    <citation type="submission" date="2021-06" db="EMBL/GenBank/DDBJ databases">
        <authorList>
            <person name="Palmer J.M."/>
        </authorList>
    </citation>
    <scope>NUCLEOTIDE SEQUENCE [LARGE SCALE GENOMIC DNA]</scope>
    <source>
        <strain evidence="1 2">CL_MEX2019</strain>
        <tissue evidence="1">Muscle</tissue>
    </source>
</reference>
<dbReference type="EMBL" id="JAHUTJ010025366">
    <property type="protein sequence ID" value="MED6273949.1"/>
    <property type="molecule type" value="Genomic_DNA"/>
</dbReference>
<keyword evidence="2" id="KW-1185">Reference proteome</keyword>
<evidence type="ECO:0000313" key="1">
    <source>
        <dbReference type="EMBL" id="MED6273949.1"/>
    </source>
</evidence>
<accession>A0ABU7DFZ0</accession>
<gene>
    <name evidence="1" type="ORF">CHARACLAT_011552</name>
</gene>
<organism evidence="1 2">
    <name type="scientific">Characodon lateralis</name>
    <dbReference type="NCBI Taxonomy" id="208331"/>
    <lineage>
        <taxon>Eukaryota</taxon>
        <taxon>Metazoa</taxon>
        <taxon>Chordata</taxon>
        <taxon>Craniata</taxon>
        <taxon>Vertebrata</taxon>
        <taxon>Euteleostomi</taxon>
        <taxon>Actinopterygii</taxon>
        <taxon>Neopterygii</taxon>
        <taxon>Teleostei</taxon>
        <taxon>Neoteleostei</taxon>
        <taxon>Acanthomorphata</taxon>
        <taxon>Ovalentaria</taxon>
        <taxon>Atherinomorphae</taxon>
        <taxon>Cyprinodontiformes</taxon>
        <taxon>Goodeidae</taxon>
        <taxon>Characodon</taxon>
    </lineage>
</organism>
<protein>
    <submittedName>
        <fullName evidence="1">Uncharacterized protein</fullName>
    </submittedName>
</protein>
<name>A0ABU7DFZ0_9TELE</name>
<proteinExistence type="predicted"/>
<dbReference type="Proteomes" id="UP001352852">
    <property type="component" value="Unassembled WGS sequence"/>
</dbReference>
<comment type="caution">
    <text evidence="1">The sequence shown here is derived from an EMBL/GenBank/DDBJ whole genome shotgun (WGS) entry which is preliminary data.</text>
</comment>
<sequence>MLKCRLCTHDYVKRTLHCSKITKASQPDCWSLIIIHKYGFTAKLEHMDSPICENSALPLRSPLSLLRSQWAGRVHLCARYQNKQRCGWKRRVHTAYSSGRMREPKTTGGHEGDTGEYFLSARTCIQGEHFHFNALKDVQHHINAKESSAEEKKKSNPVCIRCTFP</sequence>
<evidence type="ECO:0000313" key="2">
    <source>
        <dbReference type="Proteomes" id="UP001352852"/>
    </source>
</evidence>